<protein>
    <recommendedName>
        <fullName evidence="4">Secreted protein</fullName>
    </recommendedName>
</protein>
<gene>
    <name evidence="2" type="ORF">JOM49_005635</name>
</gene>
<reference evidence="2 3" key="1">
    <citation type="submission" date="2021-03" db="EMBL/GenBank/DDBJ databases">
        <title>Sequencing the genomes of 1000 actinobacteria strains.</title>
        <authorList>
            <person name="Klenk H.-P."/>
        </authorList>
    </citation>
    <scope>NUCLEOTIDE SEQUENCE [LARGE SCALE GENOMIC DNA]</scope>
    <source>
        <strain evidence="2 3">DSM 45510</strain>
    </source>
</reference>
<evidence type="ECO:0000313" key="2">
    <source>
        <dbReference type="EMBL" id="MBP2184109.1"/>
    </source>
</evidence>
<evidence type="ECO:0008006" key="4">
    <source>
        <dbReference type="Google" id="ProtNLM"/>
    </source>
</evidence>
<evidence type="ECO:0000313" key="3">
    <source>
        <dbReference type="Proteomes" id="UP000741013"/>
    </source>
</evidence>
<name>A0ABS4PXF3_9PSEU</name>
<evidence type="ECO:0000256" key="1">
    <source>
        <dbReference type="SAM" id="SignalP"/>
    </source>
</evidence>
<feature type="chain" id="PRO_5045285872" description="Secreted protein" evidence="1">
    <location>
        <begin position="29"/>
        <end position="147"/>
    </location>
</feature>
<feature type="signal peptide" evidence="1">
    <location>
        <begin position="1"/>
        <end position="28"/>
    </location>
</feature>
<dbReference type="RefSeq" id="WP_209667169.1">
    <property type="nucleotide sequence ID" value="NZ_JAGGMS010000001.1"/>
</dbReference>
<dbReference type="EMBL" id="JAGGMS010000001">
    <property type="protein sequence ID" value="MBP2184109.1"/>
    <property type="molecule type" value="Genomic_DNA"/>
</dbReference>
<sequence length="147" mass="15192">MLRKIGAALGALAAAAALSMTGATTASATDVGTQDSRGCAFTSGPLLAHELCINVAGVGSHVDRAQGVFTGPPMIYCDITFKLFGVDTGGRHWENEQRAGCGPAPYVDWYFGPGNGFFKPNSLLCVGVSTGAGRPYNGDYACITIRV</sequence>
<keyword evidence="3" id="KW-1185">Reference proteome</keyword>
<organism evidence="2 3">
    <name type="scientific">Amycolatopsis magusensis</name>
    <dbReference type="NCBI Taxonomy" id="882444"/>
    <lineage>
        <taxon>Bacteria</taxon>
        <taxon>Bacillati</taxon>
        <taxon>Actinomycetota</taxon>
        <taxon>Actinomycetes</taxon>
        <taxon>Pseudonocardiales</taxon>
        <taxon>Pseudonocardiaceae</taxon>
        <taxon>Amycolatopsis</taxon>
    </lineage>
</organism>
<dbReference type="Proteomes" id="UP000741013">
    <property type="component" value="Unassembled WGS sequence"/>
</dbReference>
<comment type="caution">
    <text evidence="2">The sequence shown here is derived from an EMBL/GenBank/DDBJ whole genome shotgun (WGS) entry which is preliminary data.</text>
</comment>
<accession>A0ABS4PXF3</accession>
<keyword evidence="1" id="KW-0732">Signal</keyword>
<proteinExistence type="predicted"/>